<protein>
    <recommendedName>
        <fullName evidence="9">MSP domain-containing protein</fullName>
    </recommendedName>
</protein>
<sequence length="290" mass="31557">MLQAMKDDPPLSTKCKDKFLIQSTLITPEKESLPLQDIWAPSEGGEVAAVHQQKLRVVYLPAEGQVLEEEEEPAYEPLKPAHAREPSPPPAPSDLGASRFDTAHPNGHSAHHAPIPEFEESQHSTIVPPPPSQQIVDAEPEHHTPSPPADDFHEDDSHAVGYTSIQSDLHDDRPATPEQVLPPAQTRAVAPAPAASLPPPVPSVPAREFEELETKYRSAQAEIERLRAQLAAPQPELRRRTRALSDVGSDSGSTAVGTLIMDDNMNQEGVPLQVVVIIALGVFVTTYLFF</sequence>
<evidence type="ECO:0000256" key="5">
    <source>
        <dbReference type="SAM" id="MobiDB-lite"/>
    </source>
</evidence>
<dbReference type="EMBL" id="JASNQZ010000001">
    <property type="protein sequence ID" value="KAL0961413.1"/>
    <property type="molecule type" value="Genomic_DNA"/>
</dbReference>
<dbReference type="Proteomes" id="UP001556367">
    <property type="component" value="Unassembled WGS sequence"/>
</dbReference>
<comment type="caution">
    <text evidence="7">The sequence shown here is derived from an EMBL/GenBank/DDBJ whole genome shotgun (WGS) entry which is preliminary data.</text>
</comment>
<keyword evidence="4 6" id="KW-0472">Membrane</keyword>
<gene>
    <name evidence="7" type="ORF">HGRIS_006362</name>
</gene>
<dbReference type="PANTHER" id="PTHR10809">
    <property type="entry name" value="VESICLE-ASSOCIATED MEMBRANE PROTEIN-ASSOCIATED PROTEIN"/>
    <property type="match status" value="1"/>
</dbReference>
<reference evidence="8" key="1">
    <citation type="submission" date="2024-06" db="EMBL/GenBank/DDBJ databases">
        <title>Multi-omics analyses provide insights into the biosynthesis of the anticancer antibiotic pleurotin in Hohenbuehelia grisea.</title>
        <authorList>
            <person name="Weaver J.A."/>
            <person name="Alberti F."/>
        </authorList>
    </citation>
    <scope>NUCLEOTIDE SEQUENCE [LARGE SCALE GENOMIC DNA]</scope>
    <source>
        <strain evidence="8">T-177</strain>
    </source>
</reference>
<proteinExistence type="predicted"/>
<accession>A0ABR3JZN7</accession>
<name>A0ABR3JZN7_9AGAR</name>
<dbReference type="InterPro" id="IPR013783">
    <property type="entry name" value="Ig-like_fold"/>
</dbReference>
<evidence type="ECO:0000256" key="3">
    <source>
        <dbReference type="ARBA" id="ARBA00022989"/>
    </source>
</evidence>
<organism evidence="7 8">
    <name type="scientific">Hohenbuehelia grisea</name>
    <dbReference type="NCBI Taxonomy" id="104357"/>
    <lineage>
        <taxon>Eukaryota</taxon>
        <taxon>Fungi</taxon>
        <taxon>Dikarya</taxon>
        <taxon>Basidiomycota</taxon>
        <taxon>Agaricomycotina</taxon>
        <taxon>Agaricomycetes</taxon>
        <taxon>Agaricomycetidae</taxon>
        <taxon>Agaricales</taxon>
        <taxon>Pleurotineae</taxon>
        <taxon>Pleurotaceae</taxon>
        <taxon>Hohenbuehelia</taxon>
    </lineage>
</organism>
<evidence type="ECO:0000313" key="7">
    <source>
        <dbReference type="EMBL" id="KAL0961413.1"/>
    </source>
</evidence>
<feature type="region of interest" description="Disordered" evidence="5">
    <location>
        <begin position="66"/>
        <end position="156"/>
    </location>
</feature>
<feature type="compositionally biased region" description="Low complexity" evidence="5">
    <location>
        <begin position="184"/>
        <end position="195"/>
    </location>
</feature>
<dbReference type="InterPro" id="IPR016763">
    <property type="entry name" value="VAP"/>
</dbReference>
<evidence type="ECO:0000256" key="1">
    <source>
        <dbReference type="ARBA" id="ARBA00004211"/>
    </source>
</evidence>
<evidence type="ECO:0000256" key="4">
    <source>
        <dbReference type="ARBA" id="ARBA00023136"/>
    </source>
</evidence>
<dbReference type="PANTHER" id="PTHR10809:SF6">
    <property type="entry name" value="AT11025P-RELATED"/>
    <property type="match status" value="1"/>
</dbReference>
<evidence type="ECO:0008006" key="9">
    <source>
        <dbReference type="Google" id="ProtNLM"/>
    </source>
</evidence>
<keyword evidence="2 6" id="KW-0812">Transmembrane</keyword>
<feature type="transmembrane region" description="Helical" evidence="6">
    <location>
        <begin position="270"/>
        <end position="289"/>
    </location>
</feature>
<evidence type="ECO:0000313" key="8">
    <source>
        <dbReference type="Proteomes" id="UP001556367"/>
    </source>
</evidence>
<evidence type="ECO:0000256" key="6">
    <source>
        <dbReference type="SAM" id="Phobius"/>
    </source>
</evidence>
<keyword evidence="3 6" id="KW-1133">Transmembrane helix</keyword>
<feature type="region of interest" description="Disordered" evidence="5">
    <location>
        <begin position="184"/>
        <end position="204"/>
    </location>
</feature>
<keyword evidence="8" id="KW-1185">Reference proteome</keyword>
<dbReference type="Gene3D" id="2.60.40.10">
    <property type="entry name" value="Immunoglobulins"/>
    <property type="match status" value="1"/>
</dbReference>
<evidence type="ECO:0000256" key="2">
    <source>
        <dbReference type="ARBA" id="ARBA00022692"/>
    </source>
</evidence>
<comment type="subcellular location">
    <subcellularLocation>
        <location evidence="1">Membrane</location>
        <topology evidence="1">Single-pass type IV membrane protein</topology>
    </subcellularLocation>
</comment>